<feature type="transmembrane region" description="Helical" evidence="5">
    <location>
        <begin position="26"/>
        <end position="45"/>
    </location>
</feature>
<dbReference type="EC" id="2.7.13.3" evidence="2"/>
<feature type="transmembrane region" description="Helical" evidence="5">
    <location>
        <begin position="57"/>
        <end position="81"/>
    </location>
</feature>
<comment type="catalytic activity">
    <reaction evidence="1">
        <text>ATP + protein L-histidine = ADP + protein N-phospho-L-histidine.</text>
        <dbReference type="EC" id="2.7.13.3"/>
    </reaction>
</comment>
<dbReference type="PANTHER" id="PTHR24421">
    <property type="entry name" value="NITRATE/NITRITE SENSOR PROTEIN NARX-RELATED"/>
    <property type="match status" value="1"/>
</dbReference>
<evidence type="ECO:0000256" key="5">
    <source>
        <dbReference type="SAM" id="Phobius"/>
    </source>
</evidence>
<dbReference type="AlphaFoldDB" id="A0A6J6UPC8"/>
<dbReference type="InterPro" id="IPR050482">
    <property type="entry name" value="Sensor_HK_TwoCompSys"/>
</dbReference>
<dbReference type="EMBL" id="CAEZYW010000352">
    <property type="protein sequence ID" value="CAB4760357.1"/>
    <property type="molecule type" value="Genomic_DNA"/>
</dbReference>
<accession>A0A6J6UPC8</accession>
<reference evidence="6" key="1">
    <citation type="submission" date="2020-05" db="EMBL/GenBank/DDBJ databases">
        <authorList>
            <person name="Chiriac C."/>
            <person name="Salcher M."/>
            <person name="Ghai R."/>
            <person name="Kavagutti S V."/>
        </authorList>
    </citation>
    <scope>NUCLEOTIDE SEQUENCE</scope>
</reference>
<name>A0A6J6UPC8_9ZZZZ</name>
<evidence type="ECO:0000313" key="6">
    <source>
        <dbReference type="EMBL" id="CAB4760357.1"/>
    </source>
</evidence>
<evidence type="ECO:0000256" key="3">
    <source>
        <dbReference type="ARBA" id="ARBA00022679"/>
    </source>
</evidence>
<gene>
    <name evidence="6" type="ORF">UFOPK2786_01804</name>
</gene>
<protein>
    <recommendedName>
        <fullName evidence="2">histidine kinase</fullName>
        <ecNumber evidence="2">2.7.13.3</ecNumber>
    </recommendedName>
</protein>
<evidence type="ECO:0000256" key="4">
    <source>
        <dbReference type="ARBA" id="ARBA00022777"/>
    </source>
</evidence>
<proteinExistence type="predicted"/>
<dbReference type="InterPro" id="IPR036890">
    <property type="entry name" value="HATPase_C_sf"/>
</dbReference>
<dbReference type="GO" id="GO:0000160">
    <property type="term" value="P:phosphorelay signal transduction system"/>
    <property type="evidence" value="ECO:0007669"/>
    <property type="project" value="UniProtKB-KW"/>
</dbReference>
<dbReference type="PANTHER" id="PTHR24421:SF10">
    <property type="entry name" value="NITRATE_NITRITE SENSOR PROTEIN NARQ"/>
    <property type="match status" value="1"/>
</dbReference>
<sequence length="331" mass="34452">MLAAGFICLLLLTAAAGVTGSKGIPVAIAVFVSVLVWSAIANMILARVLTRSSPRTAIALVIIASLVIGFLSTGAGSLLLASTSEPVLFFVGGGLFTAVIVLLVALVTAILREQQKSERELAESTEHLRRELVRLRQARWLQQKALARALHGPMQSAVTSAALRLEAAVRAGEPEGDLIADIRKDLRSVVDVLDVDELAAPSLGLALERIIGTWEGVCNVTSDISAPAHAALEGDLIACAVVIDLVTEAISNAVRHSGALHADLTIAMASEGLVTLTVGNDGQAEPAMKTQSGLGTDLLEDCSLEWSGETTPTGYVLTAIIPTAGSDLRLT</sequence>
<evidence type="ECO:0000256" key="2">
    <source>
        <dbReference type="ARBA" id="ARBA00012438"/>
    </source>
</evidence>
<dbReference type="GO" id="GO:0004673">
    <property type="term" value="F:protein histidine kinase activity"/>
    <property type="evidence" value="ECO:0007669"/>
    <property type="project" value="UniProtKB-EC"/>
</dbReference>
<keyword evidence="3" id="KW-0808">Transferase</keyword>
<feature type="transmembrane region" description="Helical" evidence="5">
    <location>
        <begin position="87"/>
        <end position="111"/>
    </location>
</feature>
<evidence type="ECO:0000256" key="1">
    <source>
        <dbReference type="ARBA" id="ARBA00000085"/>
    </source>
</evidence>
<keyword evidence="5" id="KW-1133">Transmembrane helix</keyword>
<dbReference type="Gene3D" id="3.30.565.10">
    <property type="entry name" value="Histidine kinase-like ATPase, C-terminal domain"/>
    <property type="match status" value="1"/>
</dbReference>
<keyword evidence="5" id="KW-0812">Transmembrane</keyword>
<organism evidence="6">
    <name type="scientific">freshwater metagenome</name>
    <dbReference type="NCBI Taxonomy" id="449393"/>
    <lineage>
        <taxon>unclassified sequences</taxon>
        <taxon>metagenomes</taxon>
        <taxon>ecological metagenomes</taxon>
    </lineage>
</organism>
<keyword evidence="5" id="KW-0472">Membrane</keyword>
<keyword evidence="4" id="KW-0418">Kinase</keyword>